<organism evidence="2 3">
    <name type="scientific">Funneliformis caledonium</name>
    <dbReference type="NCBI Taxonomy" id="1117310"/>
    <lineage>
        <taxon>Eukaryota</taxon>
        <taxon>Fungi</taxon>
        <taxon>Fungi incertae sedis</taxon>
        <taxon>Mucoromycota</taxon>
        <taxon>Glomeromycotina</taxon>
        <taxon>Glomeromycetes</taxon>
        <taxon>Glomerales</taxon>
        <taxon>Glomeraceae</taxon>
        <taxon>Funneliformis</taxon>
    </lineage>
</organism>
<feature type="domain" description="Sacsin/Nov" evidence="1">
    <location>
        <begin position="2"/>
        <end position="43"/>
    </location>
</feature>
<feature type="non-terminal residue" evidence="2">
    <location>
        <position position="1"/>
    </location>
</feature>
<dbReference type="InterPro" id="IPR058210">
    <property type="entry name" value="SACS/Nov_dom"/>
</dbReference>
<dbReference type="AlphaFoldDB" id="A0A9N9JEC8"/>
<comment type="caution">
    <text evidence="2">The sequence shown here is derived from an EMBL/GenBank/DDBJ whole genome shotgun (WGS) entry which is preliminary data.</text>
</comment>
<reference evidence="2" key="1">
    <citation type="submission" date="2021-06" db="EMBL/GenBank/DDBJ databases">
        <authorList>
            <person name="Kallberg Y."/>
            <person name="Tangrot J."/>
            <person name="Rosling A."/>
        </authorList>
    </citation>
    <scope>NUCLEOTIDE SEQUENCE</scope>
    <source>
        <strain evidence="2">UK204</strain>
    </source>
</reference>
<keyword evidence="3" id="KW-1185">Reference proteome</keyword>
<accession>A0A9N9JEC8</accession>
<dbReference type="Pfam" id="PF25794">
    <property type="entry name" value="SACS"/>
    <property type="match status" value="1"/>
</dbReference>
<name>A0A9N9JEC8_9GLOM</name>
<dbReference type="Proteomes" id="UP000789570">
    <property type="component" value="Unassembled WGS sequence"/>
</dbReference>
<protein>
    <submittedName>
        <fullName evidence="2">4878_t:CDS:1</fullName>
    </submittedName>
</protein>
<evidence type="ECO:0000259" key="1">
    <source>
        <dbReference type="Pfam" id="PF25794"/>
    </source>
</evidence>
<gene>
    <name evidence="2" type="ORF">FCALED_LOCUS17861</name>
</gene>
<dbReference type="OrthoDB" id="1262810at2759"/>
<evidence type="ECO:0000313" key="3">
    <source>
        <dbReference type="Proteomes" id="UP000789570"/>
    </source>
</evidence>
<evidence type="ECO:0000313" key="2">
    <source>
        <dbReference type="EMBL" id="CAG8776528.1"/>
    </source>
</evidence>
<proteinExistence type="predicted"/>
<dbReference type="EMBL" id="CAJVPQ010030285">
    <property type="protein sequence ID" value="CAG8776528.1"/>
    <property type="molecule type" value="Genomic_DNA"/>
</dbReference>
<sequence>GFKEWQGPAILIFNNERFKESDFESLMQIRVCEKQNDNIEIGNID</sequence>